<proteinExistence type="predicted"/>
<evidence type="ECO:0000313" key="2">
    <source>
        <dbReference type="EMBL" id="AEA24576.1"/>
    </source>
</evidence>
<feature type="region of interest" description="Disordered" evidence="1">
    <location>
        <begin position="1"/>
        <end position="37"/>
    </location>
</feature>
<name>F4CUB7_PSEUX</name>
<protein>
    <submittedName>
        <fullName evidence="2">Uncharacterized protein</fullName>
    </submittedName>
</protein>
<dbReference type="Proteomes" id="UP000007809">
    <property type="component" value="Chromosome"/>
</dbReference>
<dbReference type="KEGG" id="pdx:Psed_2370"/>
<keyword evidence="3" id="KW-1185">Reference proteome</keyword>
<dbReference type="RefSeq" id="WP_013674502.1">
    <property type="nucleotide sequence ID" value="NC_015312.1"/>
</dbReference>
<accession>F4CUB7</accession>
<feature type="region of interest" description="Disordered" evidence="1">
    <location>
        <begin position="93"/>
        <end position="119"/>
    </location>
</feature>
<feature type="compositionally biased region" description="Low complexity" evidence="1">
    <location>
        <begin position="16"/>
        <end position="25"/>
    </location>
</feature>
<sequence length="119" mass="12452">MSVDAVPTHTPPIHTPPIHTLPAPARSISAEPSPRERRRAHIAARLLDGLESLLERNRALLGDPDAGALHVELIAAEVAHELAIARAALRRAPALQPPRPTGSAGAPSTPAVPGEPTRP</sequence>
<dbReference type="EMBL" id="CP002593">
    <property type="protein sequence ID" value="AEA24576.1"/>
    <property type="molecule type" value="Genomic_DNA"/>
</dbReference>
<gene>
    <name evidence="2" type="ordered locus">Psed_2370</name>
</gene>
<evidence type="ECO:0000256" key="1">
    <source>
        <dbReference type="SAM" id="MobiDB-lite"/>
    </source>
</evidence>
<evidence type="ECO:0000313" key="3">
    <source>
        <dbReference type="Proteomes" id="UP000007809"/>
    </source>
</evidence>
<dbReference type="AlphaFoldDB" id="F4CUB7"/>
<reference evidence="2 3" key="1">
    <citation type="journal article" date="2011" name="J. Bacteriol.">
        <title>Genome sequence of the 1,4-dioxane-degrading Pseudonocardia dioxanivorans strain CB1190.</title>
        <authorList>
            <person name="Sales C.M."/>
            <person name="Mahendra S."/>
            <person name="Grostern A."/>
            <person name="Parales R.E."/>
            <person name="Goodwin L.A."/>
            <person name="Woyke T."/>
            <person name="Nolan M."/>
            <person name="Lapidus A."/>
            <person name="Chertkov O."/>
            <person name="Ovchinnikova G."/>
            <person name="Sczyrba A."/>
            <person name="Alvarez-Cohen L."/>
        </authorList>
    </citation>
    <scope>NUCLEOTIDE SEQUENCE [LARGE SCALE GENOMIC DNA]</scope>
    <source>
        <strain evidence="3">ATCC 55486 / DSM 44775 / JCM 13855 / CB1190</strain>
    </source>
</reference>
<organism evidence="2 3">
    <name type="scientific">Pseudonocardia dioxanivorans (strain ATCC 55486 / DSM 44775 / JCM 13855 / CB1190)</name>
    <dbReference type="NCBI Taxonomy" id="675635"/>
    <lineage>
        <taxon>Bacteria</taxon>
        <taxon>Bacillati</taxon>
        <taxon>Actinomycetota</taxon>
        <taxon>Actinomycetes</taxon>
        <taxon>Pseudonocardiales</taxon>
        <taxon>Pseudonocardiaceae</taxon>
        <taxon>Pseudonocardia</taxon>
    </lineage>
</organism>
<dbReference type="HOGENOM" id="CLU_2059433_0_0_11"/>